<evidence type="ECO:0000256" key="1">
    <source>
        <dbReference type="ARBA" id="ARBA00000971"/>
    </source>
</evidence>
<evidence type="ECO:0000256" key="14">
    <source>
        <dbReference type="RuleBase" id="RU003914"/>
    </source>
</evidence>
<evidence type="ECO:0000313" key="18">
    <source>
        <dbReference type="Proteomes" id="UP000482209"/>
    </source>
</evidence>
<dbReference type="NCBIfam" id="TIGR00115">
    <property type="entry name" value="tig"/>
    <property type="match status" value="1"/>
</dbReference>
<dbReference type="InterPro" id="IPR008880">
    <property type="entry name" value="Trigger_fac_C"/>
</dbReference>
<evidence type="ECO:0000256" key="9">
    <source>
        <dbReference type="ARBA" id="ARBA00023306"/>
    </source>
</evidence>
<dbReference type="InterPro" id="IPR005215">
    <property type="entry name" value="Trig_fac"/>
</dbReference>
<dbReference type="InterPro" id="IPR036611">
    <property type="entry name" value="Trigger_fac_ribosome-bd_sf"/>
</dbReference>
<comment type="domain">
    <text evidence="12">Consists of 3 domains; the N-terminus binds the ribosome, the middle domain has PPIase activity, while the C-terminus has intrinsic chaperone activity on its own.</text>
</comment>
<dbReference type="HAMAP" id="MF_00303">
    <property type="entry name" value="Trigger_factor_Tig"/>
    <property type="match status" value="1"/>
</dbReference>
<dbReference type="GO" id="GO:0003755">
    <property type="term" value="F:peptidyl-prolyl cis-trans isomerase activity"/>
    <property type="evidence" value="ECO:0007669"/>
    <property type="project" value="UniProtKB-UniRule"/>
</dbReference>
<keyword evidence="12" id="KW-0963">Cytoplasm</keyword>
<dbReference type="InterPro" id="IPR027304">
    <property type="entry name" value="Trigger_fact/SurA_dom_sf"/>
</dbReference>
<comment type="function">
    <text evidence="10 12">Involved in protein export. Acts as a chaperone by maintaining the newly synthesized protein in an open conformation. Functions as a peptidyl-prolyl cis-trans isomerase.</text>
</comment>
<keyword evidence="8 12" id="KW-0413">Isomerase</keyword>
<comment type="catalytic activity">
    <reaction evidence="1 12 13">
        <text>[protein]-peptidylproline (omega=180) = [protein]-peptidylproline (omega=0)</text>
        <dbReference type="Rhea" id="RHEA:16237"/>
        <dbReference type="Rhea" id="RHEA-COMP:10747"/>
        <dbReference type="Rhea" id="RHEA-COMP:10748"/>
        <dbReference type="ChEBI" id="CHEBI:83833"/>
        <dbReference type="ChEBI" id="CHEBI:83834"/>
        <dbReference type="EC" id="5.2.1.8"/>
    </reaction>
</comment>
<gene>
    <name evidence="12" type="primary">tig</name>
    <name evidence="17" type="ORF">FYJ58_08050</name>
</gene>
<dbReference type="GO" id="GO:0043335">
    <property type="term" value="P:protein unfolding"/>
    <property type="evidence" value="ECO:0007669"/>
    <property type="project" value="TreeGrafter"/>
</dbReference>
<evidence type="ECO:0000256" key="12">
    <source>
        <dbReference type="HAMAP-Rule" id="MF_00303"/>
    </source>
</evidence>
<evidence type="ECO:0000256" key="2">
    <source>
        <dbReference type="ARBA" id="ARBA00005464"/>
    </source>
</evidence>
<evidence type="ECO:0000256" key="10">
    <source>
        <dbReference type="ARBA" id="ARBA00024849"/>
    </source>
</evidence>
<dbReference type="InterPro" id="IPR037041">
    <property type="entry name" value="Trigger_fac_C_sf"/>
</dbReference>
<dbReference type="RefSeq" id="WP_154519238.1">
    <property type="nucleotide sequence ID" value="NZ_VUMT01000010.1"/>
</dbReference>
<keyword evidence="6 12" id="KW-0697">Rotamase</keyword>
<dbReference type="Proteomes" id="UP000482209">
    <property type="component" value="Unassembled WGS sequence"/>
</dbReference>
<evidence type="ECO:0000259" key="16">
    <source>
        <dbReference type="PROSITE" id="PS50059"/>
    </source>
</evidence>
<reference evidence="17 18" key="1">
    <citation type="submission" date="2019-08" db="EMBL/GenBank/DDBJ databases">
        <title>In-depth cultivation of the pig gut microbiome towards novel bacterial diversity and tailored functional studies.</title>
        <authorList>
            <person name="Wylensek D."/>
            <person name="Hitch T.C.A."/>
            <person name="Clavel T."/>
        </authorList>
    </citation>
    <scope>NUCLEOTIDE SEQUENCE [LARGE SCALE GENOMIC DNA]</scope>
    <source>
        <strain evidence="17 18">WCA-693-APC-MOT-I</strain>
    </source>
</reference>
<evidence type="ECO:0000313" key="17">
    <source>
        <dbReference type="EMBL" id="MSS63827.1"/>
    </source>
</evidence>
<dbReference type="GO" id="GO:0015031">
    <property type="term" value="P:protein transport"/>
    <property type="evidence" value="ECO:0007669"/>
    <property type="project" value="UniProtKB-UniRule"/>
</dbReference>
<organism evidence="17 18">
    <name type="scientific">Velocimicrobium porci</name>
    <dbReference type="NCBI Taxonomy" id="2606634"/>
    <lineage>
        <taxon>Bacteria</taxon>
        <taxon>Bacillati</taxon>
        <taxon>Bacillota</taxon>
        <taxon>Clostridia</taxon>
        <taxon>Lachnospirales</taxon>
        <taxon>Lachnospiraceae</taxon>
        <taxon>Velocimicrobium</taxon>
    </lineage>
</organism>
<dbReference type="FunFam" id="3.10.50.40:FF:000001">
    <property type="entry name" value="Trigger factor"/>
    <property type="match status" value="1"/>
</dbReference>
<dbReference type="InterPro" id="IPR046357">
    <property type="entry name" value="PPIase_dom_sf"/>
</dbReference>
<comment type="similarity">
    <text evidence="2 12 14">Belongs to the FKBP-type PPIase family. Tig subfamily.</text>
</comment>
<protein>
    <recommendedName>
        <fullName evidence="4 12">Trigger factor</fullName>
        <shortName evidence="12">TF</shortName>
        <ecNumber evidence="3 12">5.2.1.8</ecNumber>
    </recommendedName>
    <alternativeName>
        <fullName evidence="11 12">PPIase</fullName>
    </alternativeName>
</protein>
<keyword evidence="7 12" id="KW-0143">Chaperone</keyword>
<evidence type="ECO:0000256" key="13">
    <source>
        <dbReference type="PROSITE-ProRule" id="PRU00277"/>
    </source>
</evidence>
<dbReference type="Pfam" id="PF05698">
    <property type="entry name" value="Trigger_C"/>
    <property type="match status" value="1"/>
</dbReference>
<keyword evidence="15" id="KW-0175">Coiled coil</keyword>
<dbReference type="Pfam" id="PF00254">
    <property type="entry name" value="FKBP_C"/>
    <property type="match status" value="1"/>
</dbReference>
<feature type="coiled-coil region" evidence="15">
    <location>
        <begin position="264"/>
        <end position="291"/>
    </location>
</feature>
<dbReference type="AlphaFoldDB" id="A0A6L5XZ41"/>
<dbReference type="GO" id="GO:0043022">
    <property type="term" value="F:ribosome binding"/>
    <property type="evidence" value="ECO:0007669"/>
    <property type="project" value="TreeGrafter"/>
</dbReference>
<dbReference type="PIRSF" id="PIRSF003095">
    <property type="entry name" value="Trigger_factor"/>
    <property type="match status" value="1"/>
</dbReference>
<sequence>MSLQVENLEKNMAKLTIEVSAEEFEAAMDKAYHKNKGKINIQGFRKGKAPRAMIEKMYGAGIFYEDAANSIIPGAYEKAADECELEIVSQPEIDVVQIEKGKSFIFTATVAVRPEVTLGDYKGLEVEKQDAKVTEEDVTKELDRVREQNSRTITVDDRPIQDGDLTVIDFEGFVDGVAFEGGKGEDYPLTIGSHSFIDTFEEQLIGKNLDEDVEVNVTFPEEYHAKELAGKPATFKVKIKEIKVKELPELDDDFAQDVSEFETLKEYKEDVQKHLEERKAEEAKKAKEEAVVLKAVENATMEIPDPMVESQVRQMADEFAQRVQSQGLSIEQYFQFTGLDAKKFLETLRPQALQRIQTRLVLEEIVKAENIEATEEDIEKEIEDMAAMYKMEVEKLKGLLGDNEREQIALDMAVQKAVDLIVDSAVEA</sequence>
<evidence type="ECO:0000256" key="7">
    <source>
        <dbReference type="ARBA" id="ARBA00023186"/>
    </source>
</evidence>
<name>A0A6L5XZ41_9FIRM</name>
<dbReference type="EC" id="5.2.1.8" evidence="3 12"/>
<dbReference type="InterPro" id="IPR008881">
    <property type="entry name" value="Trigger_fac_ribosome-bd_bac"/>
</dbReference>
<dbReference type="Gene3D" id="3.10.50.40">
    <property type="match status" value="1"/>
</dbReference>
<keyword evidence="18" id="KW-1185">Reference proteome</keyword>
<dbReference type="PROSITE" id="PS50059">
    <property type="entry name" value="FKBP_PPIASE"/>
    <property type="match status" value="1"/>
</dbReference>
<comment type="caution">
    <text evidence="17">The sequence shown here is derived from an EMBL/GenBank/DDBJ whole genome shotgun (WGS) entry which is preliminary data.</text>
</comment>
<dbReference type="SUPFAM" id="SSF54534">
    <property type="entry name" value="FKBP-like"/>
    <property type="match status" value="1"/>
</dbReference>
<feature type="domain" description="PPIase FKBP-type" evidence="16">
    <location>
        <begin position="163"/>
        <end position="245"/>
    </location>
</feature>
<accession>A0A6L5XZ41</accession>
<evidence type="ECO:0000256" key="5">
    <source>
        <dbReference type="ARBA" id="ARBA00022618"/>
    </source>
</evidence>
<evidence type="ECO:0000256" key="3">
    <source>
        <dbReference type="ARBA" id="ARBA00013194"/>
    </source>
</evidence>
<evidence type="ECO:0000256" key="8">
    <source>
        <dbReference type="ARBA" id="ARBA00023235"/>
    </source>
</evidence>
<comment type="subcellular location">
    <subcellularLocation>
        <location evidence="12">Cytoplasm</location>
    </subcellularLocation>
    <text evidence="12">About half TF is bound to the ribosome near the polypeptide exit tunnel while the other half is free in the cytoplasm.</text>
</comment>
<keyword evidence="9 12" id="KW-0131">Cell cycle</keyword>
<dbReference type="PANTHER" id="PTHR30560:SF3">
    <property type="entry name" value="TRIGGER FACTOR-LIKE PROTEIN TIG, CHLOROPLASTIC"/>
    <property type="match status" value="1"/>
</dbReference>
<dbReference type="SUPFAM" id="SSF109998">
    <property type="entry name" value="Triger factor/SurA peptide-binding domain-like"/>
    <property type="match status" value="1"/>
</dbReference>
<dbReference type="GO" id="GO:0051301">
    <property type="term" value="P:cell division"/>
    <property type="evidence" value="ECO:0007669"/>
    <property type="project" value="UniProtKB-KW"/>
</dbReference>
<dbReference type="Pfam" id="PF05697">
    <property type="entry name" value="Trigger_N"/>
    <property type="match status" value="1"/>
</dbReference>
<dbReference type="Gene3D" id="1.10.3120.10">
    <property type="entry name" value="Trigger factor, C-terminal domain"/>
    <property type="match status" value="1"/>
</dbReference>
<dbReference type="GO" id="GO:0005737">
    <property type="term" value="C:cytoplasm"/>
    <property type="evidence" value="ECO:0007669"/>
    <property type="project" value="UniProtKB-SubCell"/>
</dbReference>
<dbReference type="EMBL" id="VUMT01000010">
    <property type="protein sequence ID" value="MSS63827.1"/>
    <property type="molecule type" value="Genomic_DNA"/>
</dbReference>
<evidence type="ECO:0000256" key="4">
    <source>
        <dbReference type="ARBA" id="ARBA00016902"/>
    </source>
</evidence>
<dbReference type="GO" id="GO:0044183">
    <property type="term" value="F:protein folding chaperone"/>
    <property type="evidence" value="ECO:0007669"/>
    <property type="project" value="TreeGrafter"/>
</dbReference>
<evidence type="ECO:0000256" key="15">
    <source>
        <dbReference type="SAM" id="Coils"/>
    </source>
</evidence>
<evidence type="ECO:0000256" key="6">
    <source>
        <dbReference type="ARBA" id="ARBA00023110"/>
    </source>
</evidence>
<dbReference type="InterPro" id="IPR001179">
    <property type="entry name" value="PPIase_FKBP_dom"/>
</dbReference>
<keyword evidence="5 12" id="KW-0132">Cell division</keyword>
<dbReference type="PANTHER" id="PTHR30560">
    <property type="entry name" value="TRIGGER FACTOR CHAPERONE AND PEPTIDYL-PROLYL CIS/TRANS ISOMERASE"/>
    <property type="match status" value="1"/>
</dbReference>
<dbReference type="SUPFAM" id="SSF102735">
    <property type="entry name" value="Trigger factor ribosome-binding domain"/>
    <property type="match status" value="1"/>
</dbReference>
<proteinExistence type="inferred from homology"/>
<dbReference type="GO" id="GO:0051083">
    <property type="term" value="P:'de novo' cotranslational protein folding"/>
    <property type="evidence" value="ECO:0007669"/>
    <property type="project" value="TreeGrafter"/>
</dbReference>
<dbReference type="Gene3D" id="3.30.70.1050">
    <property type="entry name" value="Trigger factor ribosome-binding domain"/>
    <property type="match status" value="1"/>
</dbReference>
<evidence type="ECO:0000256" key="11">
    <source>
        <dbReference type="ARBA" id="ARBA00029986"/>
    </source>
</evidence>